<feature type="domain" description="Bacterial DNA polymerase III alpha subunit NTPase" evidence="1">
    <location>
        <begin position="98"/>
        <end position="231"/>
    </location>
</feature>
<proteinExistence type="predicted"/>
<name>X1TPE6_9ZZZZ</name>
<dbReference type="GO" id="GO:0008408">
    <property type="term" value="F:3'-5' exonuclease activity"/>
    <property type="evidence" value="ECO:0007669"/>
    <property type="project" value="InterPro"/>
</dbReference>
<accession>X1TPE6</accession>
<evidence type="ECO:0000313" key="2">
    <source>
        <dbReference type="EMBL" id="GAI93241.1"/>
    </source>
</evidence>
<dbReference type="InterPro" id="IPR004805">
    <property type="entry name" value="DnaE2/DnaE/PolC"/>
</dbReference>
<dbReference type="GO" id="GO:0006260">
    <property type="term" value="P:DNA replication"/>
    <property type="evidence" value="ECO:0007669"/>
    <property type="project" value="InterPro"/>
</dbReference>
<dbReference type="InterPro" id="IPR011708">
    <property type="entry name" value="DNA_pol3_alpha_NTPase_dom"/>
</dbReference>
<reference evidence="2" key="1">
    <citation type="journal article" date="2014" name="Front. Microbiol.">
        <title>High frequency of phylogenetically diverse reductive dehalogenase-homologous genes in deep subseafloor sedimentary metagenomes.</title>
        <authorList>
            <person name="Kawai M."/>
            <person name="Futagami T."/>
            <person name="Toyoda A."/>
            <person name="Takaki Y."/>
            <person name="Nishi S."/>
            <person name="Hori S."/>
            <person name="Arai W."/>
            <person name="Tsubouchi T."/>
            <person name="Morono Y."/>
            <person name="Uchiyama I."/>
            <person name="Ito T."/>
            <person name="Fujiyama A."/>
            <person name="Inagaki F."/>
            <person name="Takami H."/>
        </authorList>
    </citation>
    <scope>NUCLEOTIDE SEQUENCE</scope>
    <source>
        <strain evidence="2">Expedition CK06-06</strain>
    </source>
</reference>
<evidence type="ECO:0000259" key="1">
    <source>
        <dbReference type="Pfam" id="PF07733"/>
    </source>
</evidence>
<protein>
    <recommendedName>
        <fullName evidence="1">Bacterial DNA polymerase III alpha subunit NTPase domain-containing protein</fullName>
    </recommendedName>
</protein>
<organism evidence="2">
    <name type="scientific">marine sediment metagenome</name>
    <dbReference type="NCBI Taxonomy" id="412755"/>
    <lineage>
        <taxon>unclassified sequences</taxon>
        <taxon>metagenomes</taxon>
        <taxon>ecological metagenomes</taxon>
    </lineage>
</organism>
<dbReference type="AlphaFoldDB" id="X1TPE6"/>
<sequence>MATNDVHYLEKDDAYAQEILLCIQTRRTILEKDRPLSMYKVPDYYLKSSEEMKGLFLDYPDAIDNTVAIAEQCQLEIPYGQWILPNYDLPKKETAESLLKKLTSQRLKQRYPKPDTTIKKRMKYELEVITKKGYATYFLIVQDFVNWAKEQGIMVGPGRGSAAGSIVAYILRITDLDPLVHQLPFERFLNPDRPTPPDIDIDFADGRRDEVVRYVMTKYGEDKVAQIITFG</sequence>
<comment type="caution">
    <text evidence="2">The sequence shown here is derived from an EMBL/GenBank/DDBJ whole genome shotgun (WGS) entry which is preliminary data.</text>
</comment>
<dbReference type="PANTHER" id="PTHR32294">
    <property type="entry name" value="DNA POLYMERASE III SUBUNIT ALPHA"/>
    <property type="match status" value="1"/>
</dbReference>
<dbReference type="Pfam" id="PF07733">
    <property type="entry name" value="DNA_pol3_alpha"/>
    <property type="match status" value="1"/>
</dbReference>
<gene>
    <name evidence="2" type="ORF">S12H4_38563</name>
</gene>
<dbReference type="EMBL" id="BARW01023226">
    <property type="protein sequence ID" value="GAI93241.1"/>
    <property type="molecule type" value="Genomic_DNA"/>
</dbReference>
<dbReference type="Gene3D" id="3.20.20.140">
    <property type="entry name" value="Metal-dependent hydrolases"/>
    <property type="match status" value="1"/>
</dbReference>
<feature type="non-terminal residue" evidence="2">
    <location>
        <position position="231"/>
    </location>
</feature>